<dbReference type="Gene3D" id="3.40.50.1450">
    <property type="entry name" value="HybD-like"/>
    <property type="match status" value="1"/>
</dbReference>
<dbReference type="CDD" id="cd06064">
    <property type="entry name" value="H2MP_F420-Reduc"/>
    <property type="match status" value="1"/>
</dbReference>
<keyword evidence="4" id="KW-0378">Hydrolase</keyword>
<evidence type="ECO:0000313" key="6">
    <source>
        <dbReference type="Proteomes" id="UP000003706"/>
    </source>
</evidence>
<comment type="similarity">
    <text evidence="1">Belongs to the peptidase A31 family.</text>
</comment>
<dbReference type="PANTHER" id="PTHR30302">
    <property type="entry name" value="HYDROGENASE 1 MATURATION PROTEASE"/>
    <property type="match status" value="1"/>
</dbReference>
<dbReference type="InterPro" id="IPR004411">
    <property type="entry name" value="Pept_A31_F420-red_hyd_d"/>
</dbReference>
<dbReference type="InterPro" id="IPR023430">
    <property type="entry name" value="Pept_HybD-like_dom_sf"/>
</dbReference>
<dbReference type="PANTHER" id="PTHR30302:SF1">
    <property type="entry name" value="HYDROGENASE 2 MATURATION PROTEASE"/>
    <property type="match status" value="1"/>
</dbReference>
<dbReference type="RefSeq" id="WP_007043841.1">
    <property type="nucleotide sequence ID" value="NZ_AGJL01000007.1"/>
</dbReference>
<reference evidence="5 6" key="1">
    <citation type="submission" date="2011-09" db="EMBL/GenBank/DDBJ databases">
        <title>The draft genome of Methanotorris formicicus Mc-S-70.</title>
        <authorList>
            <consortium name="US DOE Joint Genome Institute (JGI-PGF)"/>
            <person name="Lucas S."/>
            <person name="Han J."/>
            <person name="Lapidus A."/>
            <person name="Cheng J.-F."/>
            <person name="Goodwin L."/>
            <person name="Pitluck S."/>
            <person name="Peters L."/>
            <person name="Land M.L."/>
            <person name="Hauser L."/>
            <person name="Sieprawska-Lupa M."/>
            <person name="Takai K."/>
            <person name="Miyazaki J."/>
            <person name="Whitman W."/>
            <person name="Woyke T.J."/>
        </authorList>
    </citation>
    <scope>NUCLEOTIDE SEQUENCE [LARGE SCALE GENOMIC DNA]</scope>
    <source>
        <strain evidence="5 6">Mc-S-70</strain>
    </source>
</reference>
<evidence type="ECO:0000313" key="5">
    <source>
        <dbReference type="EMBL" id="EHP88503.1"/>
    </source>
</evidence>
<dbReference type="STRING" id="647171.MetfoDRAFT_0395"/>
<dbReference type="SUPFAM" id="SSF53163">
    <property type="entry name" value="HybD-like"/>
    <property type="match status" value="1"/>
</dbReference>
<proteinExistence type="inferred from homology"/>
<dbReference type="GO" id="GO:0016485">
    <property type="term" value="P:protein processing"/>
    <property type="evidence" value="ECO:0007669"/>
    <property type="project" value="TreeGrafter"/>
</dbReference>
<dbReference type="NCBIfam" id="TIGR00072">
    <property type="entry name" value="hydrog_prot"/>
    <property type="match status" value="1"/>
</dbReference>
<comment type="caution">
    <text evidence="5">The sequence shown here is derived from an EMBL/GenBank/DDBJ whole genome shotgun (WGS) entry which is preliminary data.</text>
</comment>
<accession>H1KX72</accession>
<organism evidence="5 6">
    <name type="scientific">Methanotorris formicicus Mc-S-70</name>
    <dbReference type="NCBI Taxonomy" id="647171"/>
    <lineage>
        <taxon>Archaea</taxon>
        <taxon>Methanobacteriati</taxon>
        <taxon>Methanobacteriota</taxon>
        <taxon>Methanomada group</taxon>
        <taxon>Methanococci</taxon>
        <taxon>Methanococcales</taxon>
        <taxon>Methanocaldococcaceae</taxon>
        <taxon>Methanotorris</taxon>
    </lineage>
</organism>
<keyword evidence="3" id="KW-0064">Aspartyl protease</keyword>
<dbReference type="AlphaFoldDB" id="H1KX72"/>
<evidence type="ECO:0000256" key="4">
    <source>
        <dbReference type="ARBA" id="ARBA00022801"/>
    </source>
</evidence>
<dbReference type="InterPro" id="IPR000671">
    <property type="entry name" value="Peptidase_A31"/>
</dbReference>
<evidence type="ECO:0000256" key="1">
    <source>
        <dbReference type="ARBA" id="ARBA00006814"/>
    </source>
</evidence>
<dbReference type="PRINTS" id="PR00446">
    <property type="entry name" value="HYDRGNUPTAKE"/>
</dbReference>
<gene>
    <name evidence="5" type="ORF">MetfoDRAFT_0395</name>
</gene>
<evidence type="ECO:0000256" key="2">
    <source>
        <dbReference type="ARBA" id="ARBA00022670"/>
    </source>
</evidence>
<dbReference type="PATRIC" id="fig|647171.4.peg.389"/>
<keyword evidence="6" id="KW-1185">Reference proteome</keyword>
<dbReference type="GO" id="GO:0008047">
    <property type="term" value="F:enzyme activator activity"/>
    <property type="evidence" value="ECO:0007669"/>
    <property type="project" value="InterPro"/>
</dbReference>
<dbReference type="Pfam" id="PF01750">
    <property type="entry name" value="HycI"/>
    <property type="match status" value="1"/>
</dbReference>
<dbReference type="Proteomes" id="UP000003706">
    <property type="component" value="Unassembled WGS sequence"/>
</dbReference>
<dbReference type="FunFam" id="3.40.50.1450:FF:000005">
    <property type="entry name" value="Hydrogenase maturation protease HycI"/>
    <property type="match status" value="1"/>
</dbReference>
<dbReference type="EMBL" id="AGJL01000007">
    <property type="protein sequence ID" value="EHP88503.1"/>
    <property type="molecule type" value="Genomic_DNA"/>
</dbReference>
<keyword evidence="2" id="KW-0645">Protease</keyword>
<name>H1KX72_9EURY</name>
<dbReference type="GO" id="GO:0004190">
    <property type="term" value="F:aspartic-type endopeptidase activity"/>
    <property type="evidence" value="ECO:0007669"/>
    <property type="project" value="UniProtKB-KW"/>
</dbReference>
<evidence type="ECO:0000256" key="3">
    <source>
        <dbReference type="ARBA" id="ARBA00022750"/>
    </source>
</evidence>
<sequence>MMKTLLEENIDEDLLDFTPSYLKKEIMVLACGNILFADDGFSVHVIEKLNNILTEEEKKNIALVDAGAGAPQQVLTLIDENSKTKKIIVVDVIDFGLKPGEIKILKKDDLPNLKHNRIDIHDFPLSTILRQVSESFRIEVMVVGCQAKYISEPDVVIGLSKEVEDAVDKAVEIILKELKNQQLTGEKLW</sequence>
<protein>
    <submittedName>
        <fullName evidence="5">Coenzyme F420-reducing hydrogenase delta subunit</fullName>
    </submittedName>
</protein>
<dbReference type="NCBIfam" id="TIGR00130">
    <property type="entry name" value="frhD"/>
    <property type="match status" value="1"/>
</dbReference>